<evidence type="ECO:0000313" key="2">
    <source>
        <dbReference type="Proteomes" id="UP000283269"/>
    </source>
</evidence>
<reference evidence="1 2" key="1">
    <citation type="journal article" date="2018" name="Evol. Lett.">
        <title>Horizontal gene cluster transfer increased hallucinogenic mushroom diversity.</title>
        <authorList>
            <person name="Reynolds H.T."/>
            <person name="Vijayakumar V."/>
            <person name="Gluck-Thaler E."/>
            <person name="Korotkin H.B."/>
            <person name="Matheny P.B."/>
            <person name="Slot J.C."/>
        </authorList>
    </citation>
    <scope>NUCLEOTIDE SEQUENCE [LARGE SCALE GENOMIC DNA]</scope>
    <source>
        <strain evidence="1 2">2631</strain>
    </source>
</reference>
<evidence type="ECO:0000313" key="1">
    <source>
        <dbReference type="EMBL" id="PPQ85566.1"/>
    </source>
</evidence>
<protein>
    <submittedName>
        <fullName evidence="1">Uncharacterized protein</fullName>
    </submittedName>
</protein>
<sequence>MPPCTSDYAGVVEKNWFSKSRMAPLLHHIVLDVDSEVKILAAVPSCLLSFINTVPKDFQVLSLTDDAPAASVGLPTLTPGVTCSSTNRTVSPAVCHTLYKHQPWVVKGQKT</sequence>
<proteinExistence type="predicted"/>
<organism evidence="1 2">
    <name type="scientific">Psilocybe cyanescens</name>
    <dbReference type="NCBI Taxonomy" id="93625"/>
    <lineage>
        <taxon>Eukaryota</taxon>
        <taxon>Fungi</taxon>
        <taxon>Dikarya</taxon>
        <taxon>Basidiomycota</taxon>
        <taxon>Agaricomycotina</taxon>
        <taxon>Agaricomycetes</taxon>
        <taxon>Agaricomycetidae</taxon>
        <taxon>Agaricales</taxon>
        <taxon>Agaricineae</taxon>
        <taxon>Strophariaceae</taxon>
        <taxon>Psilocybe</taxon>
    </lineage>
</organism>
<keyword evidence="2" id="KW-1185">Reference proteome</keyword>
<dbReference type="Proteomes" id="UP000283269">
    <property type="component" value="Unassembled WGS sequence"/>
</dbReference>
<accession>A0A409X498</accession>
<comment type="caution">
    <text evidence="1">The sequence shown here is derived from an EMBL/GenBank/DDBJ whole genome shotgun (WGS) entry which is preliminary data.</text>
</comment>
<dbReference type="InParanoid" id="A0A409X498"/>
<name>A0A409X498_PSICY</name>
<dbReference type="EMBL" id="NHYD01002686">
    <property type="protein sequence ID" value="PPQ85566.1"/>
    <property type="molecule type" value="Genomic_DNA"/>
</dbReference>
<dbReference type="AlphaFoldDB" id="A0A409X498"/>
<gene>
    <name evidence="1" type="ORF">CVT25_006700</name>
</gene>